<keyword evidence="2" id="KW-1185">Reference proteome</keyword>
<evidence type="ECO:0000313" key="2">
    <source>
        <dbReference type="Proteomes" id="UP000426027"/>
    </source>
</evidence>
<sequence length="164" mass="18191">MSYPNKAFEASVQFIKSLGINVHFKTLDPAQILPGISIEQGSIFIDEKQLLFPGDVLHEAGHIAVVPLAERHTLNKETIGKRTDAPAEEMMAIAWSYAACIHLQLPPEFVLHNDGYKGGGSLICENFKNGQYFGVPMLQYRGMCYASPNEVHDAYPVMINWTAP</sequence>
<organism evidence="1 2">
    <name type="scientific">Phnomibacter ginsenosidimutans</name>
    <dbReference type="NCBI Taxonomy" id="2676868"/>
    <lineage>
        <taxon>Bacteria</taxon>
        <taxon>Pseudomonadati</taxon>
        <taxon>Bacteroidota</taxon>
        <taxon>Chitinophagia</taxon>
        <taxon>Chitinophagales</taxon>
        <taxon>Chitinophagaceae</taxon>
        <taxon>Phnomibacter</taxon>
    </lineage>
</organism>
<accession>A0A6I6G8Q0</accession>
<protein>
    <submittedName>
        <fullName evidence="1">Uncharacterized protein</fullName>
    </submittedName>
</protein>
<dbReference type="EMBL" id="CP046566">
    <property type="protein sequence ID" value="QGW27853.1"/>
    <property type="molecule type" value="Genomic_DNA"/>
</dbReference>
<dbReference type="RefSeq" id="WP_157478012.1">
    <property type="nucleotide sequence ID" value="NZ_CP046566.1"/>
</dbReference>
<dbReference type="AlphaFoldDB" id="A0A6I6G8Q0"/>
<reference evidence="1 2" key="1">
    <citation type="submission" date="2019-11" db="EMBL/GenBank/DDBJ databases">
        <authorList>
            <person name="Im W.T."/>
        </authorList>
    </citation>
    <scope>NUCLEOTIDE SEQUENCE [LARGE SCALE GENOMIC DNA]</scope>
    <source>
        <strain evidence="1 2">SB-02</strain>
    </source>
</reference>
<evidence type="ECO:0000313" key="1">
    <source>
        <dbReference type="EMBL" id="QGW27853.1"/>
    </source>
</evidence>
<dbReference type="Proteomes" id="UP000426027">
    <property type="component" value="Chromosome"/>
</dbReference>
<name>A0A6I6G8Q0_9BACT</name>
<gene>
    <name evidence="1" type="ORF">GLV81_06865</name>
</gene>
<proteinExistence type="predicted"/>
<dbReference type="KEGG" id="fls:GLV81_06865"/>